<name>A0A242K3V5_9ENTE</name>
<evidence type="ECO:0000313" key="3">
    <source>
        <dbReference type="EMBL" id="OTP13677.1"/>
    </source>
</evidence>
<proteinExistence type="predicted"/>
<dbReference type="AlphaFoldDB" id="A0A242K3V5"/>
<keyword evidence="1" id="KW-0175">Coiled coil</keyword>
<dbReference type="InterPro" id="IPR032675">
    <property type="entry name" value="LRR_dom_sf"/>
</dbReference>
<keyword evidence="2" id="KW-0732">Signal</keyword>
<keyword evidence="5" id="KW-1185">Reference proteome</keyword>
<dbReference type="EMBL" id="CP147247">
    <property type="protein sequence ID" value="WYJ89931.1"/>
    <property type="molecule type" value="Genomic_DNA"/>
</dbReference>
<evidence type="ECO:0000313" key="4">
    <source>
        <dbReference type="EMBL" id="WYJ89931.1"/>
    </source>
</evidence>
<evidence type="ECO:0000256" key="1">
    <source>
        <dbReference type="SAM" id="Coils"/>
    </source>
</evidence>
<protein>
    <submittedName>
        <fullName evidence="3">Uncharacterized protein</fullName>
    </submittedName>
</protein>
<dbReference type="RefSeq" id="WP_086350152.1">
    <property type="nucleotide sequence ID" value="NZ_CP147247.1"/>
</dbReference>
<dbReference type="Proteomes" id="UP000195141">
    <property type="component" value="Chromosome"/>
</dbReference>
<reference evidence="4" key="2">
    <citation type="submission" date="2017-05" db="EMBL/GenBank/DDBJ databases">
        <authorList>
            <consortium name="The Broad Institute Genomics Platform"/>
            <consortium name="The Broad Institute Genomic Center for Infectious Diseases"/>
            <person name="Earl A."/>
            <person name="Manson A."/>
            <person name="Schwartman J."/>
            <person name="Gilmore M."/>
            <person name="Abouelleil A."/>
            <person name="Cao P."/>
            <person name="Chapman S."/>
            <person name="Cusick C."/>
            <person name="Shea T."/>
            <person name="Young S."/>
            <person name="Neafsey D."/>
            <person name="Nusbaum C."/>
            <person name="Birren B."/>
        </authorList>
    </citation>
    <scope>NUCLEOTIDE SEQUENCE</scope>
    <source>
        <strain evidence="4">9E7_DIV0242</strain>
    </source>
</reference>
<reference evidence="3" key="1">
    <citation type="submission" date="2017-05" db="EMBL/GenBank/DDBJ databases">
        <title>The Genome Sequence of Enterococcus sp. 9E7_DIV0242.</title>
        <authorList>
            <consortium name="The Broad Institute Genomics Platform"/>
            <consortium name="The Broad Institute Genomic Center for Infectious Diseases"/>
            <person name="Earl A."/>
            <person name="Manson A."/>
            <person name="Schwartman J."/>
            <person name="Gilmore M."/>
            <person name="Abouelleil A."/>
            <person name="Cao P."/>
            <person name="Chapman S."/>
            <person name="Cusick C."/>
            <person name="Shea T."/>
            <person name="Young S."/>
            <person name="Neafsey D."/>
            <person name="Nusbaum C."/>
            <person name="Birren B."/>
        </authorList>
    </citation>
    <scope>NUCLEOTIDE SEQUENCE [LARGE SCALE GENOMIC DNA]</scope>
    <source>
        <strain evidence="3">9E7_DIV0242</strain>
    </source>
</reference>
<evidence type="ECO:0000256" key="2">
    <source>
        <dbReference type="SAM" id="SignalP"/>
    </source>
</evidence>
<reference evidence="4" key="3">
    <citation type="submission" date="2024-03" db="EMBL/GenBank/DDBJ databases">
        <title>The Genome Sequence of Enterococcus sp. DIV0242b.</title>
        <authorList>
            <consortium name="The Broad Institute Genomics Platform"/>
            <consortium name="The Broad Institute Microbial Omics Core"/>
            <consortium name="The Broad Institute Genomic Center for Infectious Diseases"/>
            <person name="Earl A."/>
            <person name="Manson A."/>
            <person name="Gilmore M."/>
            <person name="Schwartman J."/>
            <person name="Shea T."/>
            <person name="Abouelleil A."/>
            <person name="Cao P."/>
            <person name="Chapman S."/>
            <person name="Cusick C."/>
            <person name="Young S."/>
            <person name="Neafsey D."/>
            <person name="Nusbaum C."/>
            <person name="Birren B."/>
        </authorList>
    </citation>
    <scope>NUCLEOTIDE SEQUENCE</scope>
    <source>
        <strain evidence="4">9E7_DIV0242</strain>
    </source>
</reference>
<sequence>MKNRITFIGAICSIALGMLLVAPVTAQAWGNEGKYVHFFDSDVRLPLTGQAAEFTREKYDEQIEQFNKKYQKDYDALYTNHDKEQAELNDLMAALDERHSNGEITEEEYAIEYDKLQADLETLENEFTKKIEAFETKSEEELEKLEKQQQEEEAFIETYELPTKEFLVTVDTISTELLSLNPSLSGLEYVPNLKYFTGEISREWTVSDTRSLLNTPKLEILHLPISNQTNLNSMKNLIQLKELHLEAGGYANKEEEHIQETMNDERYTEALLTDISALSNATNLKKLSVSAEGAMPVVTLRKGTTSYELVDPIVLSSQFDGATLSYYSYLDETNYSYASNDLLKWEGLTGEEDMLLFDWDVSQGQFGFRGIGQIPIRWK</sequence>
<dbReference type="OrthoDB" id="2178194at2"/>
<feature type="coiled-coil region" evidence="1">
    <location>
        <begin position="67"/>
        <end position="155"/>
    </location>
</feature>
<gene>
    <name evidence="4" type="ORF">A5888_001659</name>
    <name evidence="3" type="ORF">A5888_003155</name>
</gene>
<accession>A0A242K3V5</accession>
<evidence type="ECO:0000313" key="5">
    <source>
        <dbReference type="Proteomes" id="UP000195141"/>
    </source>
</evidence>
<organism evidence="3">
    <name type="scientific">Candidatus Enterococcus clewellii</name>
    <dbReference type="NCBI Taxonomy" id="1834193"/>
    <lineage>
        <taxon>Bacteria</taxon>
        <taxon>Bacillati</taxon>
        <taxon>Bacillota</taxon>
        <taxon>Bacilli</taxon>
        <taxon>Lactobacillales</taxon>
        <taxon>Enterococcaceae</taxon>
        <taxon>Enterococcus</taxon>
    </lineage>
</organism>
<feature type="signal peptide" evidence="2">
    <location>
        <begin position="1"/>
        <end position="28"/>
    </location>
</feature>
<dbReference type="EMBL" id="NGMM01000005">
    <property type="protein sequence ID" value="OTP13677.1"/>
    <property type="molecule type" value="Genomic_DNA"/>
</dbReference>
<feature type="chain" id="PRO_5012263950" evidence="2">
    <location>
        <begin position="29"/>
        <end position="379"/>
    </location>
</feature>
<dbReference type="Gene3D" id="3.80.10.10">
    <property type="entry name" value="Ribonuclease Inhibitor"/>
    <property type="match status" value="1"/>
</dbReference>